<feature type="compositionally biased region" description="Pro residues" evidence="1">
    <location>
        <begin position="221"/>
        <end position="232"/>
    </location>
</feature>
<organism evidence="2">
    <name type="scientific">Enterococcus faecium</name>
    <name type="common">Streptococcus faecium</name>
    <dbReference type="NCBI Taxonomy" id="1352"/>
    <lineage>
        <taxon>Bacteria</taxon>
        <taxon>Bacillati</taxon>
        <taxon>Bacillota</taxon>
        <taxon>Bacilli</taxon>
        <taxon>Lactobacillales</taxon>
        <taxon>Enterococcaceae</taxon>
        <taxon>Enterococcus</taxon>
    </lineage>
</organism>
<evidence type="ECO:0000256" key="1">
    <source>
        <dbReference type="SAM" id="MobiDB-lite"/>
    </source>
</evidence>
<sequence>MGTKFEGVDILGFLGQVVELHTQHYKNDFDMDKELIPKLALSGEPEDRRLLWMSRPCGTYTLREREVYLEGSYANNVWRFYHEQTKDPVLAYAISIKDVRDGKVIGNIYPLDYAKHVEWMKSLTCPIEKVSVVFEDGTNIIIPYQNRRRLINELMPMHGNPKSMTDLPENEQELAMILKRERFKRSYHAVSGDIKEYIDGLENNTLRGKLKEARTAAETSPKPPSPNKGPER</sequence>
<feature type="region of interest" description="Disordered" evidence="1">
    <location>
        <begin position="209"/>
        <end position="232"/>
    </location>
</feature>
<protein>
    <submittedName>
        <fullName evidence="2">Uncharacterized protein</fullName>
    </submittedName>
</protein>
<dbReference type="EMBL" id="KT825491">
    <property type="protein sequence ID" value="AMN85496.1"/>
    <property type="molecule type" value="Genomic_DNA"/>
</dbReference>
<accession>A0A140GXF7</accession>
<name>A0A140GXF7_ENTFC</name>
<dbReference type="AlphaFoldDB" id="A0A140GXF7"/>
<reference evidence="2" key="1">
    <citation type="journal article" date="2016" name="J. Antimicrob. Chemother.">
        <title>Characterization of a genomic island harbouring a new vanD allele from Enterococcus faecium N15-508 isolated in Canada.</title>
        <authorList>
            <person name="Boyd D.A."/>
            <person name="Lalancette C."/>
            <person name="Levesque S."/>
            <person name="Golding G.R."/>
        </authorList>
    </citation>
    <scope>NUCLEOTIDE SEQUENCE</scope>
    <source>
        <strain evidence="2">N15-508</strain>
    </source>
</reference>
<evidence type="ECO:0000313" key="2">
    <source>
        <dbReference type="EMBL" id="AMN85496.1"/>
    </source>
</evidence>
<proteinExistence type="predicted"/>